<evidence type="ECO:0000256" key="7">
    <source>
        <dbReference type="ARBA" id="ARBA00023049"/>
    </source>
</evidence>
<dbReference type="Proteomes" id="UP001313282">
    <property type="component" value="Unassembled WGS sequence"/>
</dbReference>
<dbReference type="CDD" id="cd04275">
    <property type="entry name" value="ZnMc_pappalysin_like"/>
    <property type="match status" value="1"/>
</dbReference>
<protein>
    <recommendedName>
        <fullName evidence="10">Peptidase M43 pregnancy-associated plasma-A domain-containing protein</fullName>
    </recommendedName>
</protein>
<keyword evidence="2" id="KW-0645">Protease</keyword>
<comment type="similarity">
    <text evidence="1">Belongs to the peptidase M43B family.</text>
</comment>
<dbReference type="Pfam" id="PF05572">
    <property type="entry name" value="Peptidase_M43"/>
    <property type="match status" value="1"/>
</dbReference>
<keyword evidence="8" id="KW-1015">Disulfide bond</keyword>
<dbReference type="GO" id="GO:0006508">
    <property type="term" value="P:proteolysis"/>
    <property type="evidence" value="ECO:0007669"/>
    <property type="project" value="UniProtKB-KW"/>
</dbReference>
<reference evidence="11 12" key="1">
    <citation type="submission" date="2019-10" db="EMBL/GenBank/DDBJ databases">
        <authorList>
            <person name="Palmer J.M."/>
        </authorList>
    </citation>
    <scope>NUCLEOTIDE SEQUENCE [LARGE SCALE GENOMIC DNA]</scope>
    <source>
        <strain evidence="11 12">TWF718</strain>
    </source>
</reference>
<evidence type="ECO:0000256" key="9">
    <source>
        <dbReference type="SAM" id="SignalP"/>
    </source>
</evidence>
<evidence type="ECO:0000256" key="2">
    <source>
        <dbReference type="ARBA" id="ARBA00022670"/>
    </source>
</evidence>
<evidence type="ECO:0000256" key="8">
    <source>
        <dbReference type="ARBA" id="ARBA00023157"/>
    </source>
</evidence>
<keyword evidence="4 9" id="KW-0732">Signal</keyword>
<keyword evidence="3" id="KW-0479">Metal-binding</keyword>
<dbReference type="GO" id="GO:0008237">
    <property type="term" value="F:metallopeptidase activity"/>
    <property type="evidence" value="ECO:0007669"/>
    <property type="project" value="UniProtKB-KW"/>
</dbReference>
<feature type="chain" id="PRO_5042956674" description="Peptidase M43 pregnancy-associated plasma-A domain-containing protein" evidence="9">
    <location>
        <begin position="19"/>
        <end position="303"/>
    </location>
</feature>
<keyword evidence="12" id="KW-1185">Reference proteome</keyword>
<evidence type="ECO:0000256" key="3">
    <source>
        <dbReference type="ARBA" id="ARBA00022723"/>
    </source>
</evidence>
<gene>
    <name evidence="11" type="ORF">TWF718_009077</name>
</gene>
<dbReference type="PANTHER" id="PTHR47466">
    <property type="match status" value="1"/>
</dbReference>
<evidence type="ECO:0000313" key="11">
    <source>
        <dbReference type="EMBL" id="KAK6339681.1"/>
    </source>
</evidence>
<dbReference type="EMBL" id="JAVHNR010000006">
    <property type="protein sequence ID" value="KAK6339681.1"/>
    <property type="molecule type" value="Genomic_DNA"/>
</dbReference>
<comment type="caution">
    <text evidence="11">The sequence shown here is derived from an EMBL/GenBank/DDBJ whole genome shotgun (WGS) entry which is preliminary data.</text>
</comment>
<keyword evidence="7" id="KW-0482">Metalloprotease</keyword>
<accession>A0AAN8RBF1</accession>
<dbReference type="Gene3D" id="3.40.390.10">
    <property type="entry name" value="Collagenase (Catalytic Domain)"/>
    <property type="match status" value="1"/>
</dbReference>
<dbReference type="InterPro" id="IPR024079">
    <property type="entry name" value="MetalloPept_cat_dom_sf"/>
</dbReference>
<proteinExistence type="inferred from homology"/>
<dbReference type="InterPro" id="IPR008754">
    <property type="entry name" value="Peptidase_M43"/>
</dbReference>
<feature type="domain" description="Peptidase M43 pregnancy-associated plasma-A" evidence="10">
    <location>
        <begin position="198"/>
        <end position="283"/>
    </location>
</feature>
<organism evidence="11 12">
    <name type="scientific">Orbilia javanica</name>
    <dbReference type="NCBI Taxonomy" id="47235"/>
    <lineage>
        <taxon>Eukaryota</taxon>
        <taxon>Fungi</taxon>
        <taxon>Dikarya</taxon>
        <taxon>Ascomycota</taxon>
        <taxon>Pezizomycotina</taxon>
        <taxon>Orbiliomycetes</taxon>
        <taxon>Orbiliales</taxon>
        <taxon>Orbiliaceae</taxon>
        <taxon>Orbilia</taxon>
    </lineage>
</organism>
<evidence type="ECO:0000256" key="4">
    <source>
        <dbReference type="ARBA" id="ARBA00022729"/>
    </source>
</evidence>
<dbReference type="SUPFAM" id="SSF55486">
    <property type="entry name" value="Metalloproteases ('zincins'), catalytic domain"/>
    <property type="match status" value="1"/>
</dbReference>
<evidence type="ECO:0000256" key="5">
    <source>
        <dbReference type="ARBA" id="ARBA00022801"/>
    </source>
</evidence>
<name>A0AAN8RBF1_9PEZI</name>
<evidence type="ECO:0000256" key="6">
    <source>
        <dbReference type="ARBA" id="ARBA00022833"/>
    </source>
</evidence>
<keyword evidence="5" id="KW-0378">Hydrolase</keyword>
<evidence type="ECO:0000256" key="1">
    <source>
        <dbReference type="ARBA" id="ARBA00008721"/>
    </source>
</evidence>
<sequence>MKFTVFATLSLLVTSSVARRCANVEVPDELRQEAARFKALSASSLRASSTGADALRKSGGYNDPTTRTQRVKLYIHNIYINRTAAGGYIPNSDMEKQAKVLNEHYAQTGIYFDLRRVTHTKNATWATCERDTPIEQDMKRAIRKGDYGDMNLYLRPLQGWLGWCTFPKDVVRGSDDYWKDGCDVLQSTVPGGTAFPYNEGKTSTHEIGHWLGLLHTFQDGCDGGDLIDDTPAEGTPTDGCPIGKDTCVGPAYPGVDPIHNFMDYSDDACLNQFTPGQTVRIYQTWDRYRAPWKSNSSYIGYGY</sequence>
<dbReference type="PANTHER" id="PTHR47466:SF1">
    <property type="entry name" value="METALLOPROTEASE MEP1 (AFU_ORTHOLOGUE AFUA_1G07730)-RELATED"/>
    <property type="match status" value="1"/>
</dbReference>
<dbReference type="GO" id="GO:0046872">
    <property type="term" value="F:metal ion binding"/>
    <property type="evidence" value="ECO:0007669"/>
    <property type="project" value="UniProtKB-KW"/>
</dbReference>
<evidence type="ECO:0000313" key="12">
    <source>
        <dbReference type="Proteomes" id="UP001313282"/>
    </source>
</evidence>
<dbReference type="AlphaFoldDB" id="A0AAN8RBF1"/>
<feature type="signal peptide" evidence="9">
    <location>
        <begin position="1"/>
        <end position="18"/>
    </location>
</feature>
<keyword evidence="6" id="KW-0862">Zinc</keyword>
<evidence type="ECO:0000259" key="10">
    <source>
        <dbReference type="Pfam" id="PF05572"/>
    </source>
</evidence>